<keyword evidence="4" id="KW-0418">Kinase</keyword>
<name>A0ABY6L4K9_9ARAC</name>
<dbReference type="SMART" id="SM00220">
    <property type="entry name" value="S_TKc"/>
    <property type="match status" value="1"/>
</dbReference>
<dbReference type="PROSITE" id="PS00108">
    <property type="entry name" value="PROTEIN_KINASE_ST"/>
    <property type="match status" value="1"/>
</dbReference>
<evidence type="ECO:0000256" key="3">
    <source>
        <dbReference type="ARBA" id="ARBA00022741"/>
    </source>
</evidence>
<evidence type="ECO:0000256" key="4">
    <source>
        <dbReference type="ARBA" id="ARBA00022777"/>
    </source>
</evidence>
<dbReference type="InterPro" id="IPR017441">
    <property type="entry name" value="Protein_kinase_ATP_BS"/>
</dbReference>
<dbReference type="SUPFAM" id="SSF56112">
    <property type="entry name" value="Protein kinase-like (PK-like)"/>
    <property type="match status" value="1"/>
</dbReference>
<protein>
    <submittedName>
        <fullName evidence="9">PLK3</fullName>
    </submittedName>
</protein>
<evidence type="ECO:0000256" key="5">
    <source>
        <dbReference type="ARBA" id="ARBA00022840"/>
    </source>
</evidence>
<sequence length="280" mass="32045">MVIVAVFKTEKLTSFDADALYSQVEGIITNETTGQSFEKGNLLGKGGNGCCFKVRDIESNETLACKASWKCKYSLNEAKMLKSLDHPNIVKCFQHFCDKKFQYIIMERCDSSLLDICLEKEKDVNSIQNYVRQIAKACHYLHTKKHIIHGDLKPENILLKNGVVKLADFEIIMKQLCGVEIDCWALGCTIFQLFKGKTVFNCNDLEEINHIFINNKFKVPLTSCSKANMLIRGLLKTNPQRRYSMKDVLKSTFVKQPVIHAPLNKRVQAARNRRKKFLNL</sequence>
<dbReference type="Gene3D" id="3.30.200.20">
    <property type="entry name" value="Phosphorylase Kinase, domain 1"/>
    <property type="match status" value="1"/>
</dbReference>
<keyword evidence="10" id="KW-1185">Reference proteome</keyword>
<keyword evidence="2" id="KW-0808">Transferase</keyword>
<evidence type="ECO:0000256" key="1">
    <source>
        <dbReference type="ARBA" id="ARBA00022527"/>
    </source>
</evidence>
<keyword evidence="1 7" id="KW-0723">Serine/threonine-protein kinase</keyword>
<evidence type="ECO:0000256" key="6">
    <source>
        <dbReference type="PROSITE-ProRule" id="PRU10141"/>
    </source>
</evidence>
<dbReference type="Pfam" id="PF00069">
    <property type="entry name" value="Pkinase"/>
    <property type="match status" value="1"/>
</dbReference>
<evidence type="ECO:0000259" key="8">
    <source>
        <dbReference type="PROSITE" id="PS50011"/>
    </source>
</evidence>
<dbReference type="Proteomes" id="UP001235939">
    <property type="component" value="Chromosome 13"/>
</dbReference>
<dbReference type="InterPro" id="IPR008271">
    <property type="entry name" value="Ser/Thr_kinase_AS"/>
</dbReference>
<evidence type="ECO:0000256" key="7">
    <source>
        <dbReference type="RuleBase" id="RU000304"/>
    </source>
</evidence>
<dbReference type="PROSITE" id="PS50011">
    <property type="entry name" value="PROTEIN_KINASE_DOM"/>
    <property type="match status" value="1"/>
</dbReference>
<feature type="binding site" evidence="6">
    <location>
        <position position="66"/>
    </location>
    <ligand>
        <name>ATP</name>
        <dbReference type="ChEBI" id="CHEBI:30616"/>
    </ligand>
</feature>
<dbReference type="PROSITE" id="PS00107">
    <property type="entry name" value="PROTEIN_KINASE_ATP"/>
    <property type="match status" value="1"/>
</dbReference>
<organism evidence="9 10">
    <name type="scientific">Cordylochernes scorpioides</name>
    <dbReference type="NCBI Taxonomy" id="51811"/>
    <lineage>
        <taxon>Eukaryota</taxon>
        <taxon>Metazoa</taxon>
        <taxon>Ecdysozoa</taxon>
        <taxon>Arthropoda</taxon>
        <taxon>Chelicerata</taxon>
        <taxon>Arachnida</taxon>
        <taxon>Pseudoscorpiones</taxon>
        <taxon>Cheliferoidea</taxon>
        <taxon>Chernetidae</taxon>
        <taxon>Cordylochernes</taxon>
    </lineage>
</organism>
<accession>A0ABY6L4K9</accession>
<dbReference type="PANTHER" id="PTHR24345:SF0">
    <property type="entry name" value="CELL CYCLE SERINE_THREONINE-PROTEIN KINASE CDC5_MSD2"/>
    <property type="match status" value="1"/>
</dbReference>
<comment type="similarity">
    <text evidence="7">Belongs to the protein kinase superfamily.</text>
</comment>
<dbReference type="EMBL" id="CP092875">
    <property type="protein sequence ID" value="UYV76076.1"/>
    <property type="molecule type" value="Genomic_DNA"/>
</dbReference>
<evidence type="ECO:0000313" key="10">
    <source>
        <dbReference type="Proteomes" id="UP001235939"/>
    </source>
</evidence>
<dbReference type="InterPro" id="IPR011009">
    <property type="entry name" value="Kinase-like_dom_sf"/>
</dbReference>
<proteinExistence type="inferred from homology"/>
<feature type="domain" description="Protein kinase" evidence="8">
    <location>
        <begin position="37"/>
        <end position="254"/>
    </location>
</feature>
<reference evidence="9 10" key="1">
    <citation type="submission" date="2022-01" db="EMBL/GenBank/DDBJ databases">
        <title>A chromosomal length assembly of Cordylochernes scorpioides.</title>
        <authorList>
            <person name="Zeh D."/>
            <person name="Zeh J."/>
        </authorList>
    </citation>
    <scope>NUCLEOTIDE SEQUENCE [LARGE SCALE GENOMIC DNA]</scope>
    <source>
        <strain evidence="9">IN4F17</strain>
        <tissue evidence="9">Whole Body</tissue>
    </source>
</reference>
<gene>
    <name evidence="9" type="ORF">LAZ67_13002422</name>
</gene>
<evidence type="ECO:0000256" key="2">
    <source>
        <dbReference type="ARBA" id="ARBA00022679"/>
    </source>
</evidence>
<dbReference type="Gene3D" id="1.10.510.10">
    <property type="entry name" value="Transferase(Phosphotransferase) domain 1"/>
    <property type="match status" value="2"/>
</dbReference>
<evidence type="ECO:0000313" key="9">
    <source>
        <dbReference type="EMBL" id="UYV76076.1"/>
    </source>
</evidence>
<dbReference type="InterPro" id="IPR000719">
    <property type="entry name" value="Prot_kinase_dom"/>
</dbReference>
<keyword evidence="5 6" id="KW-0067">ATP-binding</keyword>
<keyword evidence="3 6" id="KW-0547">Nucleotide-binding</keyword>
<dbReference type="PANTHER" id="PTHR24345">
    <property type="entry name" value="SERINE/THREONINE-PROTEIN KINASE PLK"/>
    <property type="match status" value="1"/>
</dbReference>